<name>A0A9N9WD83_9NEOP</name>
<dbReference type="Gene3D" id="3.30.160.60">
    <property type="entry name" value="Classic Zinc Finger"/>
    <property type="match status" value="3"/>
</dbReference>
<evidence type="ECO:0000256" key="5">
    <source>
        <dbReference type="PROSITE-ProRule" id="PRU00042"/>
    </source>
</evidence>
<keyword evidence="2" id="KW-0677">Repeat</keyword>
<keyword evidence="1" id="KW-0479">Metal-binding</keyword>
<evidence type="ECO:0000256" key="3">
    <source>
        <dbReference type="ARBA" id="ARBA00022771"/>
    </source>
</evidence>
<dbReference type="AlphaFoldDB" id="A0A9N9WD83"/>
<dbReference type="EMBL" id="OU893351">
    <property type="protein sequence ID" value="CAG9790025.1"/>
    <property type="molecule type" value="Genomic_DNA"/>
</dbReference>
<dbReference type="InterPro" id="IPR013087">
    <property type="entry name" value="Znf_C2H2_type"/>
</dbReference>
<feature type="domain" description="C2H2-type" evidence="6">
    <location>
        <begin position="203"/>
        <end position="230"/>
    </location>
</feature>
<evidence type="ECO:0000256" key="2">
    <source>
        <dbReference type="ARBA" id="ARBA00022737"/>
    </source>
</evidence>
<feature type="domain" description="C2H2-type" evidence="6">
    <location>
        <begin position="175"/>
        <end position="202"/>
    </location>
</feature>
<keyword evidence="8" id="KW-1185">Reference proteome</keyword>
<evidence type="ECO:0000313" key="7">
    <source>
        <dbReference type="EMBL" id="CAG9790025.1"/>
    </source>
</evidence>
<evidence type="ECO:0000256" key="1">
    <source>
        <dbReference type="ARBA" id="ARBA00022723"/>
    </source>
</evidence>
<dbReference type="OrthoDB" id="3561125at2759"/>
<gene>
    <name evidence="7" type="ORF">DIATSA_LOCUS7715</name>
</gene>
<dbReference type="Proteomes" id="UP001153714">
    <property type="component" value="Chromosome 20"/>
</dbReference>
<accession>A0A9N9WD83</accession>
<protein>
    <recommendedName>
        <fullName evidence="6">C2H2-type domain-containing protein</fullName>
    </recommendedName>
</protein>
<sequence>MDEFNNVEQEIKIEYEDTDAGDPLFIRKCDRLEINEQIDTENIVTNAESENNKVTIQNANWYKHIDGLGKYHCKFCDIAYSSIKSLRAHTCIKHPTEALNIKAAICNIKRSKKLLCYICKKAFNILKDLEHHMNDMHPSFKEGKYCHICHSVFEYKYVLSDHMLSVHNIQLSKMLLCSTCGYVTIKLSHYKQHLNTHFGQNTEKCKYCDYKTNYLPNLSTHEKIHSENKLYLCNFTACSYRAKSSAALRSHKLKHFNGNKFLYCDKCIYRTVYKQTLQTHMKTHKEILSKVT</sequence>
<feature type="domain" description="C2H2-type" evidence="6">
    <location>
        <begin position="114"/>
        <end position="142"/>
    </location>
</feature>
<dbReference type="InterPro" id="IPR036236">
    <property type="entry name" value="Znf_C2H2_sf"/>
</dbReference>
<dbReference type="SUPFAM" id="SSF57667">
    <property type="entry name" value="beta-beta-alpha zinc fingers"/>
    <property type="match status" value="2"/>
</dbReference>
<dbReference type="GO" id="GO:0008270">
    <property type="term" value="F:zinc ion binding"/>
    <property type="evidence" value="ECO:0007669"/>
    <property type="project" value="UniProtKB-KW"/>
</dbReference>
<evidence type="ECO:0000256" key="4">
    <source>
        <dbReference type="ARBA" id="ARBA00022833"/>
    </source>
</evidence>
<organism evidence="7 8">
    <name type="scientific">Diatraea saccharalis</name>
    <name type="common">sugarcane borer</name>
    <dbReference type="NCBI Taxonomy" id="40085"/>
    <lineage>
        <taxon>Eukaryota</taxon>
        <taxon>Metazoa</taxon>
        <taxon>Ecdysozoa</taxon>
        <taxon>Arthropoda</taxon>
        <taxon>Hexapoda</taxon>
        <taxon>Insecta</taxon>
        <taxon>Pterygota</taxon>
        <taxon>Neoptera</taxon>
        <taxon>Endopterygota</taxon>
        <taxon>Lepidoptera</taxon>
        <taxon>Glossata</taxon>
        <taxon>Ditrysia</taxon>
        <taxon>Pyraloidea</taxon>
        <taxon>Crambidae</taxon>
        <taxon>Crambinae</taxon>
        <taxon>Diatraea</taxon>
    </lineage>
</organism>
<keyword evidence="4" id="KW-0862">Zinc</keyword>
<proteinExistence type="predicted"/>
<dbReference type="PROSITE" id="PS00028">
    <property type="entry name" value="ZINC_FINGER_C2H2_1"/>
    <property type="match status" value="3"/>
</dbReference>
<dbReference type="PANTHER" id="PTHR24379:SF121">
    <property type="entry name" value="C2H2-TYPE DOMAIN-CONTAINING PROTEIN"/>
    <property type="match status" value="1"/>
</dbReference>
<keyword evidence="3 5" id="KW-0863">Zinc-finger</keyword>
<dbReference type="PANTHER" id="PTHR24379">
    <property type="entry name" value="KRAB AND ZINC FINGER DOMAIN-CONTAINING"/>
    <property type="match status" value="1"/>
</dbReference>
<evidence type="ECO:0000313" key="8">
    <source>
        <dbReference type="Proteomes" id="UP001153714"/>
    </source>
</evidence>
<reference evidence="7" key="2">
    <citation type="submission" date="2022-10" db="EMBL/GenBank/DDBJ databases">
        <authorList>
            <consortium name="ENA_rothamsted_submissions"/>
            <consortium name="culmorum"/>
            <person name="King R."/>
        </authorList>
    </citation>
    <scope>NUCLEOTIDE SEQUENCE</scope>
</reference>
<dbReference type="SMART" id="SM00355">
    <property type="entry name" value="ZnF_C2H2"/>
    <property type="match status" value="7"/>
</dbReference>
<reference evidence="7" key="1">
    <citation type="submission" date="2021-12" db="EMBL/GenBank/DDBJ databases">
        <authorList>
            <person name="King R."/>
        </authorList>
    </citation>
    <scope>NUCLEOTIDE SEQUENCE</scope>
</reference>
<evidence type="ECO:0000259" key="6">
    <source>
        <dbReference type="PROSITE" id="PS50157"/>
    </source>
</evidence>
<dbReference type="PROSITE" id="PS50157">
    <property type="entry name" value="ZINC_FINGER_C2H2_2"/>
    <property type="match status" value="3"/>
</dbReference>